<evidence type="ECO:0000313" key="2">
    <source>
        <dbReference type="EMBL" id="MDJ1493673.1"/>
    </source>
</evidence>
<gene>
    <name evidence="2" type="ORF">QNI19_12090</name>
</gene>
<protein>
    <recommendedName>
        <fullName evidence="4">DUF5020 domain-containing protein</fullName>
    </recommendedName>
</protein>
<evidence type="ECO:0008006" key="4">
    <source>
        <dbReference type="Google" id="ProtNLM"/>
    </source>
</evidence>
<accession>A0ABT7CIX1</accession>
<sequence length="258" mass="28379">MRYIRTLLIVCICFINWKCFAQSPRNFQRLASPKASLGPAAAAGPVNPWLTAGITTGYSLNGGDFADNFQASGRALLDVLGPEHPDFSIFIMGNLARLNTLDKADAESKIKEIQQSMQGINFGAYPFFLFNKSDADDVTFTTIYLPLTYKLNALKKDVDSEKIYLNQFRATLGFEQSFLKSKKSGLPITFSLEPTMTFFLDKNDYFKIFGKEKSSLFSLQADLIIPAGTGLGFIASYSTSSENTSQVTFGVIIIGGAK</sequence>
<organism evidence="2 3">
    <name type="scientific">Xanthocytophaga flava</name>
    <dbReference type="NCBI Taxonomy" id="3048013"/>
    <lineage>
        <taxon>Bacteria</taxon>
        <taxon>Pseudomonadati</taxon>
        <taxon>Bacteroidota</taxon>
        <taxon>Cytophagia</taxon>
        <taxon>Cytophagales</taxon>
        <taxon>Rhodocytophagaceae</taxon>
        <taxon>Xanthocytophaga</taxon>
    </lineage>
</organism>
<name>A0ABT7CIX1_9BACT</name>
<feature type="signal peptide" evidence="1">
    <location>
        <begin position="1"/>
        <end position="21"/>
    </location>
</feature>
<keyword evidence="1" id="KW-0732">Signal</keyword>
<reference evidence="2 3" key="1">
    <citation type="submission" date="2023-05" db="EMBL/GenBank/DDBJ databases">
        <authorList>
            <person name="Zhang X."/>
        </authorList>
    </citation>
    <scope>NUCLEOTIDE SEQUENCE [LARGE SCALE GENOMIC DNA]</scope>
    <source>
        <strain evidence="2 3">DM2B3-1</strain>
    </source>
</reference>
<evidence type="ECO:0000256" key="1">
    <source>
        <dbReference type="SAM" id="SignalP"/>
    </source>
</evidence>
<dbReference type="EMBL" id="JASJOT010000006">
    <property type="protein sequence ID" value="MDJ1493673.1"/>
    <property type="molecule type" value="Genomic_DNA"/>
</dbReference>
<comment type="caution">
    <text evidence="2">The sequence shown here is derived from an EMBL/GenBank/DDBJ whole genome shotgun (WGS) entry which is preliminary data.</text>
</comment>
<dbReference type="Proteomes" id="UP001228581">
    <property type="component" value="Unassembled WGS sequence"/>
</dbReference>
<proteinExistence type="predicted"/>
<evidence type="ECO:0000313" key="3">
    <source>
        <dbReference type="Proteomes" id="UP001228581"/>
    </source>
</evidence>
<keyword evidence="3" id="KW-1185">Reference proteome</keyword>
<feature type="chain" id="PRO_5046508768" description="DUF5020 domain-containing protein" evidence="1">
    <location>
        <begin position="22"/>
        <end position="258"/>
    </location>
</feature>
<dbReference type="RefSeq" id="WP_313996096.1">
    <property type="nucleotide sequence ID" value="NZ_JASJOT010000006.1"/>
</dbReference>